<sequence length="91" mass="10682">MERIISLVVLASLLIMFGSDAPMNVCPHRPRRPCPLHKRLLLIKIMSDYFTYIAKTSKKILTQREHLKIHTYSPKYEEWESAIYLPTSHDV</sequence>
<feature type="signal peptide" evidence="1">
    <location>
        <begin position="1"/>
        <end position="20"/>
    </location>
</feature>
<evidence type="ECO:0000313" key="3">
    <source>
        <dbReference type="Proteomes" id="UP000836841"/>
    </source>
</evidence>
<gene>
    <name evidence="2" type="ORF">TAV2_LOCUS21037</name>
</gene>
<evidence type="ECO:0000313" key="2">
    <source>
        <dbReference type="EMBL" id="CAH2071727.1"/>
    </source>
</evidence>
<dbReference type="AlphaFoldDB" id="A0AAU9SWE5"/>
<feature type="chain" id="PRO_5043605846" evidence="1">
    <location>
        <begin position="21"/>
        <end position="91"/>
    </location>
</feature>
<dbReference type="EMBL" id="OU466862">
    <property type="protein sequence ID" value="CAH2071727.1"/>
    <property type="molecule type" value="Genomic_DNA"/>
</dbReference>
<organism evidence="2 3">
    <name type="scientific">Thlaspi arvense</name>
    <name type="common">Field penny-cress</name>
    <dbReference type="NCBI Taxonomy" id="13288"/>
    <lineage>
        <taxon>Eukaryota</taxon>
        <taxon>Viridiplantae</taxon>
        <taxon>Streptophyta</taxon>
        <taxon>Embryophyta</taxon>
        <taxon>Tracheophyta</taxon>
        <taxon>Spermatophyta</taxon>
        <taxon>Magnoliopsida</taxon>
        <taxon>eudicotyledons</taxon>
        <taxon>Gunneridae</taxon>
        <taxon>Pentapetalae</taxon>
        <taxon>rosids</taxon>
        <taxon>malvids</taxon>
        <taxon>Brassicales</taxon>
        <taxon>Brassicaceae</taxon>
        <taxon>Thlaspideae</taxon>
        <taxon>Thlaspi</taxon>
    </lineage>
</organism>
<reference evidence="2 3" key="1">
    <citation type="submission" date="2022-03" db="EMBL/GenBank/DDBJ databases">
        <authorList>
            <person name="Nunn A."/>
            <person name="Chopra R."/>
            <person name="Nunn A."/>
            <person name="Contreras Garrido A."/>
        </authorList>
    </citation>
    <scope>NUCLEOTIDE SEQUENCE [LARGE SCALE GENOMIC DNA]</scope>
</reference>
<protein>
    <submittedName>
        <fullName evidence="2">Uncharacterized protein</fullName>
    </submittedName>
</protein>
<dbReference type="Proteomes" id="UP000836841">
    <property type="component" value="Chromosome 6"/>
</dbReference>
<evidence type="ECO:0000256" key="1">
    <source>
        <dbReference type="SAM" id="SignalP"/>
    </source>
</evidence>
<proteinExistence type="predicted"/>
<keyword evidence="3" id="KW-1185">Reference proteome</keyword>
<name>A0AAU9SWE5_THLAR</name>
<keyword evidence="1" id="KW-0732">Signal</keyword>
<accession>A0AAU9SWE5</accession>